<name>A0ABW4C5G1_9LACO</name>
<comment type="caution">
    <text evidence="2">The sequence shown here is derived from an EMBL/GenBank/DDBJ whole genome shotgun (WGS) entry which is preliminary data.</text>
</comment>
<dbReference type="Pfam" id="PF05368">
    <property type="entry name" value="NmrA"/>
    <property type="match status" value="1"/>
</dbReference>
<reference evidence="3" key="1">
    <citation type="journal article" date="2019" name="Int. J. Syst. Evol. Microbiol.">
        <title>The Global Catalogue of Microorganisms (GCM) 10K type strain sequencing project: providing services to taxonomists for standard genome sequencing and annotation.</title>
        <authorList>
            <consortium name="The Broad Institute Genomics Platform"/>
            <consortium name="The Broad Institute Genome Sequencing Center for Infectious Disease"/>
            <person name="Wu L."/>
            <person name="Ma J."/>
        </authorList>
    </citation>
    <scope>NUCLEOTIDE SEQUENCE [LARGE SCALE GENOMIC DNA]</scope>
    <source>
        <strain evidence="3">CCM 8931</strain>
    </source>
</reference>
<dbReference type="InterPro" id="IPR008030">
    <property type="entry name" value="NmrA-like"/>
</dbReference>
<dbReference type="EMBL" id="JBHTOJ010000044">
    <property type="protein sequence ID" value="MFD1421649.1"/>
    <property type="molecule type" value="Genomic_DNA"/>
</dbReference>
<organism evidence="2 3">
    <name type="scientific">Lactiplantibacillus songbeiensis</name>
    <dbReference type="NCBI Taxonomy" id="2559920"/>
    <lineage>
        <taxon>Bacteria</taxon>
        <taxon>Bacillati</taxon>
        <taxon>Bacillota</taxon>
        <taxon>Bacilli</taxon>
        <taxon>Lactobacillales</taxon>
        <taxon>Lactobacillaceae</taxon>
        <taxon>Lactiplantibacillus</taxon>
    </lineage>
</organism>
<evidence type="ECO:0000313" key="3">
    <source>
        <dbReference type="Proteomes" id="UP001597188"/>
    </source>
</evidence>
<dbReference type="RefSeq" id="WP_137635669.1">
    <property type="nucleotide sequence ID" value="NZ_BJDL01000025.1"/>
</dbReference>
<dbReference type="InterPro" id="IPR036291">
    <property type="entry name" value="NAD(P)-bd_dom_sf"/>
</dbReference>
<dbReference type="InterPro" id="IPR051604">
    <property type="entry name" value="Ergot_Alk_Oxidoreductase"/>
</dbReference>
<accession>A0ABW4C5G1</accession>
<dbReference type="PANTHER" id="PTHR43162">
    <property type="match status" value="1"/>
</dbReference>
<proteinExistence type="predicted"/>
<protein>
    <submittedName>
        <fullName evidence="2">SDR family oxidoreductase</fullName>
    </submittedName>
</protein>
<dbReference type="SUPFAM" id="SSF51735">
    <property type="entry name" value="NAD(P)-binding Rossmann-fold domains"/>
    <property type="match status" value="1"/>
</dbReference>
<feature type="domain" description="NmrA-like" evidence="1">
    <location>
        <begin position="2"/>
        <end position="221"/>
    </location>
</feature>
<evidence type="ECO:0000313" key="2">
    <source>
        <dbReference type="EMBL" id="MFD1421649.1"/>
    </source>
</evidence>
<dbReference type="Proteomes" id="UP001597188">
    <property type="component" value="Unassembled WGS sequence"/>
</dbReference>
<dbReference type="Gene3D" id="3.40.50.720">
    <property type="entry name" value="NAD(P)-binding Rossmann-like Domain"/>
    <property type="match status" value="1"/>
</dbReference>
<dbReference type="Gene3D" id="3.90.25.10">
    <property type="entry name" value="UDP-galactose 4-epimerase, domain 1"/>
    <property type="match status" value="1"/>
</dbReference>
<gene>
    <name evidence="2" type="ORF">ACFQ5L_11935</name>
</gene>
<sequence>MKIVLTGSLGHISQPVAQQLIALGHTVTVISHNPKRAAAITALGATPAIGSIRDAAFLTQTFQGADAVYLMITAASAGDIFEAGKQQAAIYATAVKQAGVSQVVNLSSVGANLGPEVGSLHIYHIIETYLKQALPAVNLSFIRPTAMFYNLFGSLASIRQDHAIYTNNSLTAVGSWVSPNDIAPVVVQALTAPTAATSVQYVASDEKTYPEIAALLGQALHMPDLKAVALTDDQMLHRLLATGAPKQFTEQYVKTVAYERDQDFYADYRLHHPVLGPTKLADFAPIFAKVVAQQH</sequence>
<evidence type="ECO:0000259" key="1">
    <source>
        <dbReference type="Pfam" id="PF05368"/>
    </source>
</evidence>
<keyword evidence="3" id="KW-1185">Reference proteome</keyword>
<dbReference type="PANTHER" id="PTHR43162:SF1">
    <property type="entry name" value="PRESTALK A DIFFERENTIATION PROTEIN A"/>
    <property type="match status" value="1"/>
</dbReference>